<dbReference type="InterPro" id="IPR016181">
    <property type="entry name" value="Acyl_CoA_acyltransferase"/>
</dbReference>
<name>A0A1P9X440_9BACT</name>
<sequence length="152" mass="16766">MITVAPISSPTDLDIVFGIRHTVFVVEQHVAHDEEYDEFESISTHFLARVGVTPAGTARWRRTSNGIKLERFAVLPAFRRQGVGQALVQAVLDDVFAQQQTAEPTESIYLHAQLTAMPLYAGFGFAAVGPMFEEAGIQHYKMVLTGSAYPNQ</sequence>
<dbReference type="PROSITE" id="PS51186">
    <property type="entry name" value="GNAT"/>
    <property type="match status" value="1"/>
</dbReference>
<dbReference type="OrthoDB" id="9796171at2"/>
<keyword evidence="3" id="KW-1185">Reference proteome</keyword>
<evidence type="ECO:0000313" key="2">
    <source>
        <dbReference type="EMBL" id="AQG82410.1"/>
    </source>
</evidence>
<dbReference type="Proteomes" id="UP000187941">
    <property type="component" value="Chromosome"/>
</dbReference>
<evidence type="ECO:0000259" key="1">
    <source>
        <dbReference type="PROSITE" id="PS51186"/>
    </source>
</evidence>
<organism evidence="2 3">
    <name type="scientific">Spirosoma montaniterrae</name>
    <dbReference type="NCBI Taxonomy" id="1178516"/>
    <lineage>
        <taxon>Bacteria</taxon>
        <taxon>Pseudomonadati</taxon>
        <taxon>Bacteroidota</taxon>
        <taxon>Cytophagia</taxon>
        <taxon>Cytophagales</taxon>
        <taxon>Cytophagaceae</taxon>
        <taxon>Spirosoma</taxon>
    </lineage>
</organism>
<accession>A0A1P9X440</accession>
<protein>
    <submittedName>
        <fullName evidence="2">GNAT family acetyltransferase</fullName>
    </submittedName>
</protein>
<dbReference type="GO" id="GO:0016747">
    <property type="term" value="F:acyltransferase activity, transferring groups other than amino-acyl groups"/>
    <property type="evidence" value="ECO:0007669"/>
    <property type="project" value="InterPro"/>
</dbReference>
<gene>
    <name evidence="2" type="ORF">AWR27_09235</name>
</gene>
<dbReference type="AlphaFoldDB" id="A0A1P9X440"/>
<reference evidence="2 3" key="1">
    <citation type="submission" date="2016-01" db="EMBL/GenBank/DDBJ databases">
        <authorList>
            <person name="Oliw E.H."/>
        </authorList>
    </citation>
    <scope>NUCLEOTIDE SEQUENCE [LARGE SCALE GENOMIC DNA]</scope>
    <source>
        <strain evidence="2 3">DY10</strain>
    </source>
</reference>
<dbReference type="RefSeq" id="WP_077133903.1">
    <property type="nucleotide sequence ID" value="NZ_CP014263.1"/>
</dbReference>
<dbReference type="KEGG" id="smon:AWR27_09235"/>
<proteinExistence type="predicted"/>
<keyword evidence="2" id="KW-0808">Transferase</keyword>
<dbReference type="InterPro" id="IPR000182">
    <property type="entry name" value="GNAT_dom"/>
</dbReference>
<dbReference type="Pfam" id="PF13673">
    <property type="entry name" value="Acetyltransf_10"/>
    <property type="match status" value="1"/>
</dbReference>
<dbReference type="CDD" id="cd04301">
    <property type="entry name" value="NAT_SF"/>
    <property type="match status" value="1"/>
</dbReference>
<dbReference type="SUPFAM" id="SSF55729">
    <property type="entry name" value="Acyl-CoA N-acyltransferases (Nat)"/>
    <property type="match status" value="1"/>
</dbReference>
<feature type="domain" description="N-acetyltransferase" evidence="1">
    <location>
        <begin position="2"/>
        <end position="147"/>
    </location>
</feature>
<dbReference type="EMBL" id="CP014263">
    <property type="protein sequence ID" value="AQG82410.1"/>
    <property type="molecule type" value="Genomic_DNA"/>
</dbReference>
<evidence type="ECO:0000313" key="3">
    <source>
        <dbReference type="Proteomes" id="UP000187941"/>
    </source>
</evidence>
<dbReference type="Gene3D" id="3.40.630.30">
    <property type="match status" value="1"/>
</dbReference>
<dbReference type="STRING" id="1178516.AWR27_09235"/>